<organism evidence="1 2">
    <name type="scientific">Rhodococcus sovatensis</name>
    <dbReference type="NCBI Taxonomy" id="1805840"/>
    <lineage>
        <taxon>Bacteria</taxon>
        <taxon>Bacillati</taxon>
        <taxon>Actinomycetota</taxon>
        <taxon>Actinomycetes</taxon>
        <taxon>Mycobacteriales</taxon>
        <taxon>Nocardiaceae</taxon>
        <taxon>Rhodococcus</taxon>
    </lineage>
</organism>
<dbReference type="Proteomes" id="UP001432000">
    <property type="component" value="Chromosome"/>
</dbReference>
<name>A0ABZ2PN24_9NOCA</name>
<evidence type="ECO:0000313" key="2">
    <source>
        <dbReference type="Proteomes" id="UP001432000"/>
    </source>
</evidence>
<dbReference type="RefSeq" id="WP_338888812.1">
    <property type="nucleotide sequence ID" value="NZ_CP147846.1"/>
</dbReference>
<evidence type="ECO:0000313" key="1">
    <source>
        <dbReference type="EMBL" id="WXG68543.1"/>
    </source>
</evidence>
<proteinExistence type="predicted"/>
<dbReference type="EMBL" id="CP147846">
    <property type="protein sequence ID" value="WXG68543.1"/>
    <property type="molecule type" value="Genomic_DNA"/>
</dbReference>
<accession>A0ABZ2PN24</accession>
<reference evidence="1 2" key="1">
    <citation type="submission" date="2024-03" db="EMBL/GenBank/DDBJ databases">
        <title>Natural products discovery in diverse microorganisms through a two-stage MS feature dereplication strategy.</title>
        <authorList>
            <person name="Zhang R."/>
        </authorList>
    </citation>
    <scope>NUCLEOTIDE SEQUENCE [LARGE SCALE GENOMIC DNA]</scope>
    <source>
        <strain evidence="1 2">18930</strain>
    </source>
</reference>
<protein>
    <recommendedName>
        <fullName evidence="3">Type VII secretion protein EccB</fullName>
    </recommendedName>
</protein>
<evidence type="ECO:0008006" key="3">
    <source>
        <dbReference type="Google" id="ProtNLM"/>
    </source>
</evidence>
<keyword evidence="2" id="KW-1185">Reference proteome</keyword>
<sequence length="457" mass="47810">MPSLSPRRAGALADALTIVSIVALGIGVAAVVDRSSSAHESPESPESSRSVVAATTEAQVAPVDSTYRTPEVTFPTTIPGCDVVEPPSEGSLTWGQLVTSEDAYDNPQYPWYSGPRSVMMTEALQQALPEGVDIQFGSHRESLVFQPIPQTSVEPGEPVVPGWASASAEMGRGDAIGLLAVAVAANTPVPPCVAGAVQERTRSSDGTVTDIDESWYEYGTDRTNFRSVITYTPDGSAISATASDAEGFPSVNAGNRDTVLTVDELKSIVALPDLRVTAPVPANTPGPMAGCDGSVAYSSDGPPIDADAAEKLNDALAEVDIDERFEPGLNTLRLADFGTEVVCTHVAVLGTGADISMSIMGGQELPTVPDIYDPAYDNRPLSTETLDDGAVLQLDEMPYSYSPAPQEGSTGGMRRTVTVTYPSGTQVEVRSHAERPDEPLGVDTLRAIATADGLDVL</sequence>
<gene>
    <name evidence="1" type="ORF">WDS16_25700</name>
</gene>